<evidence type="ECO:0000313" key="2">
    <source>
        <dbReference type="EMBL" id="GBM94708.1"/>
    </source>
</evidence>
<organism evidence="2 3">
    <name type="scientific">Araneus ventricosus</name>
    <name type="common">Orbweaver spider</name>
    <name type="synonym">Epeira ventricosa</name>
    <dbReference type="NCBI Taxonomy" id="182803"/>
    <lineage>
        <taxon>Eukaryota</taxon>
        <taxon>Metazoa</taxon>
        <taxon>Ecdysozoa</taxon>
        <taxon>Arthropoda</taxon>
        <taxon>Chelicerata</taxon>
        <taxon>Arachnida</taxon>
        <taxon>Araneae</taxon>
        <taxon>Araneomorphae</taxon>
        <taxon>Entelegynae</taxon>
        <taxon>Araneoidea</taxon>
        <taxon>Araneidae</taxon>
        <taxon>Araneus</taxon>
    </lineage>
</organism>
<evidence type="ECO:0000313" key="3">
    <source>
        <dbReference type="Proteomes" id="UP000499080"/>
    </source>
</evidence>
<accession>A0A4Y2JYX6</accession>
<comment type="caution">
    <text evidence="2">The sequence shown here is derived from an EMBL/GenBank/DDBJ whole genome shotgun (WGS) entry which is preliminary data.</text>
</comment>
<feature type="non-terminal residue" evidence="2">
    <location>
        <position position="1"/>
    </location>
</feature>
<gene>
    <name evidence="2" type="ORF">AVEN_207197_1</name>
</gene>
<dbReference type="AlphaFoldDB" id="A0A4Y2JYX6"/>
<sequence length="157" mass="18404">SLKIVSQCVKRSEQKECHFSKFTQFQRAINYTLIAFKECYNVKRNQTQCLSKLNMKCLKDCAAQFFLYYVSLHHIHSDYWHDNLQTMLPGFKNCRIKEITEWLNCDMEDAGFQLLNDEEIIAEVQHSPKEEDDEGENDSQVKISNNDAFECFSKGLA</sequence>
<protein>
    <submittedName>
        <fullName evidence="2">Uncharacterized protein</fullName>
    </submittedName>
</protein>
<feature type="region of interest" description="Disordered" evidence="1">
    <location>
        <begin position="126"/>
        <end position="145"/>
    </location>
</feature>
<proteinExistence type="predicted"/>
<dbReference type="EMBL" id="BGPR01112313">
    <property type="protein sequence ID" value="GBM94708.1"/>
    <property type="molecule type" value="Genomic_DNA"/>
</dbReference>
<name>A0A4Y2JYX6_ARAVE</name>
<dbReference type="Proteomes" id="UP000499080">
    <property type="component" value="Unassembled WGS sequence"/>
</dbReference>
<dbReference type="OrthoDB" id="125347at2759"/>
<reference evidence="2 3" key="1">
    <citation type="journal article" date="2019" name="Sci. Rep.">
        <title>Orb-weaving spider Araneus ventricosus genome elucidates the spidroin gene catalogue.</title>
        <authorList>
            <person name="Kono N."/>
            <person name="Nakamura H."/>
            <person name="Ohtoshi R."/>
            <person name="Moran D.A.P."/>
            <person name="Shinohara A."/>
            <person name="Yoshida Y."/>
            <person name="Fujiwara M."/>
            <person name="Mori M."/>
            <person name="Tomita M."/>
            <person name="Arakawa K."/>
        </authorList>
    </citation>
    <scope>NUCLEOTIDE SEQUENCE [LARGE SCALE GENOMIC DNA]</scope>
</reference>
<keyword evidence="3" id="KW-1185">Reference proteome</keyword>
<evidence type="ECO:0000256" key="1">
    <source>
        <dbReference type="SAM" id="MobiDB-lite"/>
    </source>
</evidence>